<comment type="caution">
    <text evidence="3">The sequence shown here is derived from an EMBL/GenBank/DDBJ whole genome shotgun (WGS) entry which is preliminary data.</text>
</comment>
<evidence type="ECO:0000256" key="2">
    <source>
        <dbReference type="SAM" id="Phobius"/>
    </source>
</evidence>
<organism evidence="3 4">
    <name type="scientific">Actinoallomurus iriomotensis</name>
    <dbReference type="NCBI Taxonomy" id="478107"/>
    <lineage>
        <taxon>Bacteria</taxon>
        <taxon>Bacillati</taxon>
        <taxon>Actinomycetota</taxon>
        <taxon>Actinomycetes</taxon>
        <taxon>Streptosporangiales</taxon>
        <taxon>Thermomonosporaceae</taxon>
        <taxon>Actinoallomurus</taxon>
    </lineage>
</organism>
<evidence type="ECO:0000313" key="3">
    <source>
        <dbReference type="EMBL" id="GLY81878.1"/>
    </source>
</evidence>
<proteinExistence type="predicted"/>
<gene>
    <name evidence="3" type="ORF">Airi01_101450</name>
</gene>
<feature type="region of interest" description="Disordered" evidence="1">
    <location>
        <begin position="1"/>
        <end position="23"/>
    </location>
</feature>
<keyword evidence="2" id="KW-0812">Transmembrane</keyword>
<feature type="transmembrane region" description="Helical" evidence="2">
    <location>
        <begin position="56"/>
        <end position="74"/>
    </location>
</feature>
<name>A0A9W6VR62_9ACTN</name>
<feature type="transmembrane region" description="Helical" evidence="2">
    <location>
        <begin position="28"/>
        <end position="50"/>
    </location>
</feature>
<dbReference type="Proteomes" id="UP001165135">
    <property type="component" value="Unassembled WGS sequence"/>
</dbReference>
<keyword evidence="2" id="KW-0472">Membrane</keyword>
<sequence>MCAAEPREPARPRRTAQSAGSRQHLHTAAVFAVWFLFTLADALLAAAYATEGHDPTICLGLLGASWILVTPYVFRSMRRPRRKDTP</sequence>
<protein>
    <submittedName>
        <fullName evidence="3">Uncharacterized protein</fullName>
    </submittedName>
</protein>
<feature type="compositionally biased region" description="Basic and acidic residues" evidence="1">
    <location>
        <begin position="1"/>
        <end position="11"/>
    </location>
</feature>
<evidence type="ECO:0000313" key="4">
    <source>
        <dbReference type="Proteomes" id="UP001165135"/>
    </source>
</evidence>
<dbReference type="AlphaFoldDB" id="A0A9W6VR62"/>
<dbReference type="RefSeq" id="WP_285636929.1">
    <property type="nucleotide sequence ID" value="NZ_BSTJ01000023.1"/>
</dbReference>
<evidence type="ECO:0000256" key="1">
    <source>
        <dbReference type="SAM" id="MobiDB-lite"/>
    </source>
</evidence>
<accession>A0A9W6VR62</accession>
<reference evidence="3" key="1">
    <citation type="submission" date="2023-03" db="EMBL/GenBank/DDBJ databases">
        <title>Actinoallomurus iriomotensis NBRC 103681.</title>
        <authorList>
            <person name="Ichikawa N."/>
            <person name="Sato H."/>
            <person name="Tonouchi N."/>
        </authorList>
    </citation>
    <scope>NUCLEOTIDE SEQUENCE</scope>
    <source>
        <strain evidence="3">NBRC 103681</strain>
    </source>
</reference>
<dbReference type="EMBL" id="BSTJ01000023">
    <property type="protein sequence ID" value="GLY81878.1"/>
    <property type="molecule type" value="Genomic_DNA"/>
</dbReference>
<keyword evidence="2" id="KW-1133">Transmembrane helix</keyword>